<evidence type="ECO:0000313" key="1">
    <source>
        <dbReference type="EMBL" id="VEN74722.1"/>
    </source>
</evidence>
<gene>
    <name evidence="1" type="ORF">EPICR_410002</name>
</gene>
<dbReference type="EMBL" id="CAACVI010000036">
    <property type="protein sequence ID" value="VEN74722.1"/>
    <property type="molecule type" value="Genomic_DNA"/>
</dbReference>
<sequence length="89" mass="10607">MIQDEQLDSEERQILDTFNRGEWISKGENLDKYKEAAKQTFAKNRRINFRVSERDFRGIQIRARQEGMPYQTLVSSVVHKYLSGQLKER</sequence>
<proteinExistence type="predicted"/>
<evidence type="ECO:0008006" key="2">
    <source>
        <dbReference type="Google" id="ProtNLM"/>
    </source>
</evidence>
<name>A0A484HHU2_9BACT</name>
<organism evidence="1">
    <name type="scientific">uncultured Desulfobacteraceae bacterium</name>
    <dbReference type="NCBI Taxonomy" id="218296"/>
    <lineage>
        <taxon>Bacteria</taxon>
        <taxon>Pseudomonadati</taxon>
        <taxon>Thermodesulfobacteriota</taxon>
        <taxon>Desulfobacteria</taxon>
        <taxon>Desulfobacterales</taxon>
        <taxon>Desulfobacteraceae</taxon>
        <taxon>environmental samples</taxon>
    </lineage>
</organism>
<accession>A0A484HHU2</accession>
<protein>
    <recommendedName>
        <fullName evidence="2">Antitoxin</fullName>
    </recommendedName>
</protein>
<reference evidence="1" key="1">
    <citation type="submission" date="2019-01" db="EMBL/GenBank/DDBJ databases">
        <authorList>
            <consortium name="Genoscope - CEA"/>
            <person name="William W."/>
        </authorList>
    </citation>
    <scope>NUCLEOTIDE SEQUENCE</scope>
    <source>
        <strain evidence="1">CR-1</strain>
    </source>
</reference>
<dbReference type="AlphaFoldDB" id="A0A484HHU2"/>